<accession>A0A399EY65</accession>
<comment type="cofactor">
    <cofactor evidence="1">
        <name>Mg(2+)</name>
        <dbReference type="ChEBI" id="CHEBI:18420"/>
    </cofactor>
</comment>
<dbReference type="GO" id="GO:0005829">
    <property type="term" value="C:cytosol"/>
    <property type="evidence" value="ECO:0007669"/>
    <property type="project" value="TreeGrafter"/>
</dbReference>
<dbReference type="InterPro" id="IPR015797">
    <property type="entry name" value="NUDIX_hydrolase-like_dom_sf"/>
</dbReference>
<dbReference type="Pfam" id="PF00293">
    <property type="entry name" value="NUDIX"/>
    <property type="match status" value="1"/>
</dbReference>
<dbReference type="CDD" id="cd24161">
    <property type="entry name" value="NUDIX_ADPRase_Ndx2"/>
    <property type="match status" value="1"/>
</dbReference>
<dbReference type="PROSITE" id="PS00893">
    <property type="entry name" value="NUDIX_BOX"/>
    <property type="match status" value="1"/>
</dbReference>
<dbReference type="EMBL" id="QWLA01000009">
    <property type="protein sequence ID" value="RIH88535.1"/>
    <property type="molecule type" value="Genomic_DNA"/>
</dbReference>
<dbReference type="InterPro" id="IPR020084">
    <property type="entry name" value="NUDIX_hydrolase_CS"/>
</dbReference>
<dbReference type="OrthoDB" id="9806150at2"/>
<dbReference type="Proteomes" id="UP000265341">
    <property type="component" value="Unassembled WGS sequence"/>
</dbReference>
<organism evidence="4 5">
    <name type="scientific">Calidithermus roseus</name>
    <dbReference type="NCBI Taxonomy" id="1644118"/>
    <lineage>
        <taxon>Bacteria</taxon>
        <taxon>Thermotogati</taxon>
        <taxon>Deinococcota</taxon>
        <taxon>Deinococci</taxon>
        <taxon>Thermales</taxon>
        <taxon>Thermaceae</taxon>
        <taxon>Calidithermus</taxon>
    </lineage>
</organism>
<dbReference type="PANTHER" id="PTHR11839:SF18">
    <property type="entry name" value="NUDIX HYDROLASE DOMAIN-CONTAINING PROTEIN"/>
    <property type="match status" value="1"/>
</dbReference>
<proteinExistence type="predicted"/>
<dbReference type="GO" id="GO:0016787">
    <property type="term" value="F:hydrolase activity"/>
    <property type="evidence" value="ECO:0007669"/>
    <property type="project" value="UniProtKB-KW"/>
</dbReference>
<feature type="domain" description="Nudix hydrolase" evidence="3">
    <location>
        <begin position="45"/>
        <end position="173"/>
    </location>
</feature>
<dbReference type="GO" id="GO:0019693">
    <property type="term" value="P:ribose phosphate metabolic process"/>
    <property type="evidence" value="ECO:0007669"/>
    <property type="project" value="TreeGrafter"/>
</dbReference>
<evidence type="ECO:0000313" key="5">
    <source>
        <dbReference type="Proteomes" id="UP000265341"/>
    </source>
</evidence>
<gene>
    <name evidence="4" type="primary">act</name>
    <name evidence="4" type="ORF">Mrose_00767</name>
</gene>
<protein>
    <submittedName>
        <fullName evidence="4">Methanol dehydrogenase activator</fullName>
        <ecNumber evidence="4">3.-.-.-</ecNumber>
    </submittedName>
</protein>
<evidence type="ECO:0000256" key="2">
    <source>
        <dbReference type="ARBA" id="ARBA00022801"/>
    </source>
</evidence>
<dbReference type="AlphaFoldDB" id="A0A399EY65"/>
<evidence type="ECO:0000259" key="3">
    <source>
        <dbReference type="PROSITE" id="PS51462"/>
    </source>
</evidence>
<dbReference type="GO" id="GO:0006753">
    <property type="term" value="P:nucleoside phosphate metabolic process"/>
    <property type="evidence" value="ECO:0007669"/>
    <property type="project" value="TreeGrafter"/>
</dbReference>
<evidence type="ECO:0000256" key="1">
    <source>
        <dbReference type="ARBA" id="ARBA00001946"/>
    </source>
</evidence>
<reference evidence="4 5" key="1">
    <citation type="submission" date="2018-08" db="EMBL/GenBank/DDBJ databases">
        <title>Meiothermus roseus NBRC 110900 genome sequencing project.</title>
        <authorList>
            <person name="Da Costa M.S."/>
            <person name="Albuquerque L."/>
            <person name="Raposo P."/>
            <person name="Froufe H.J.C."/>
            <person name="Barroso C.S."/>
            <person name="Egas C."/>
        </authorList>
    </citation>
    <scope>NUCLEOTIDE SEQUENCE [LARGE SCALE GENOMIC DNA]</scope>
    <source>
        <strain evidence="4 5">NBRC 110900</strain>
    </source>
</reference>
<dbReference type="PROSITE" id="PS51462">
    <property type="entry name" value="NUDIX"/>
    <property type="match status" value="1"/>
</dbReference>
<dbReference type="InterPro" id="IPR000086">
    <property type="entry name" value="NUDIX_hydrolase_dom"/>
</dbReference>
<dbReference type="Gene3D" id="3.90.79.10">
    <property type="entry name" value="Nucleoside Triphosphate Pyrophosphohydrolase"/>
    <property type="match status" value="1"/>
</dbReference>
<comment type="caution">
    <text evidence="4">The sequence shown here is derived from an EMBL/GenBank/DDBJ whole genome shotgun (WGS) entry which is preliminary data.</text>
</comment>
<name>A0A399EY65_9DEIN</name>
<dbReference type="EC" id="3.-.-.-" evidence="4"/>
<keyword evidence="2 4" id="KW-0378">Hydrolase</keyword>
<dbReference type="SUPFAM" id="SSF55811">
    <property type="entry name" value="Nudix"/>
    <property type="match status" value="1"/>
</dbReference>
<dbReference type="PANTHER" id="PTHR11839">
    <property type="entry name" value="UDP/ADP-SUGAR PYROPHOSPHATASE"/>
    <property type="match status" value="1"/>
</dbReference>
<evidence type="ECO:0000313" key="4">
    <source>
        <dbReference type="EMBL" id="RIH88535.1"/>
    </source>
</evidence>
<sequence length="187" mass="21126">MTDPEDSPWQTLSSELVYDNRWIAVTHREVINPSGNPGVYGVVHFKNRAIGVLPLDEEGNTYLVGQYRYTLGRYSWEIPEGGGPFDEEPLEAAKRELLEETGLRADHWELLLTLHLSNSVTDEVGMVYLARGLHQGEASPEDTEDLRVQKVPLEEVYRRVLGGEITDSLTVAAVLRARLLLLEQGRW</sequence>
<keyword evidence="5" id="KW-1185">Reference proteome</keyword>
<dbReference type="RefSeq" id="WP_119276106.1">
    <property type="nucleotide sequence ID" value="NZ_QWLA01000009.1"/>
</dbReference>